<organism evidence="1 2">
    <name type="scientific">Celeribacter ethanolicus</name>
    <dbReference type="NCBI Taxonomy" id="1758178"/>
    <lineage>
        <taxon>Bacteria</taxon>
        <taxon>Pseudomonadati</taxon>
        <taxon>Pseudomonadota</taxon>
        <taxon>Alphaproteobacteria</taxon>
        <taxon>Rhodobacterales</taxon>
        <taxon>Roseobacteraceae</taxon>
        <taxon>Celeribacter</taxon>
    </lineage>
</organism>
<gene>
    <name evidence="1" type="ORF">CEW89_01295</name>
</gene>
<evidence type="ECO:0000313" key="1">
    <source>
        <dbReference type="EMBL" id="ATG46321.1"/>
    </source>
</evidence>
<dbReference type="RefSeq" id="WP_096804616.1">
    <property type="nucleotide sequence ID" value="NZ_CP022196.1"/>
</dbReference>
<keyword evidence="2" id="KW-1185">Reference proteome</keyword>
<dbReference type="AlphaFoldDB" id="A0A291G812"/>
<accession>A0A291G812</accession>
<sequence length="87" mass="9245">MMNLVFDIAGQLCAADRVTMRGNTLEAEFDRNVMGALADAYQGARVVSVLGVPSLSVTYSVQDYRDTGEAGCKAVFSVNSSAGRVLH</sequence>
<protein>
    <submittedName>
        <fullName evidence="1">Uncharacterized protein</fullName>
    </submittedName>
</protein>
<dbReference type="Proteomes" id="UP000217935">
    <property type="component" value="Chromosome"/>
</dbReference>
<dbReference type="EMBL" id="CP022196">
    <property type="protein sequence ID" value="ATG46321.1"/>
    <property type="molecule type" value="Genomic_DNA"/>
</dbReference>
<proteinExistence type="predicted"/>
<evidence type="ECO:0000313" key="2">
    <source>
        <dbReference type="Proteomes" id="UP000217935"/>
    </source>
</evidence>
<name>A0A291G812_9RHOB</name>
<dbReference type="OrthoDB" id="7865723at2"/>
<reference evidence="1 2" key="1">
    <citation type="submission" date="2017-06" db="EMBL/GenBank/DDBJ databases">
        <title>Celeribacter sp. TSPH2 complete genome sequence.</title>
        <authorList>
            <person name="Woo J.-H."/>
            <person name="Kim H.-S."/>
        </authorList>
    </citation>
    <scope>NUCLEOTIDE SEQUENCE [LARGE SCALE GENOMIC DNA]</scope>
    <source>
        <strain evidence="1 2">TSPH2</strain>
    </source>
</reference>
<dbReference type="KEGG" id="ceh:CEW89_01295"/>